<reference evidence="2" key="1">
    <citation type="submission" date="2018-02" db="EMBL/GenBank/DDBJ databases">
        <title>Rhizophora mucronata_Transcriptome.</title>
        <authorList>
            <person name="Meera S.P."/>
            <person name="Sreeshan A."/>
            <person name="Augustine A."/>
        </authorList>
    </citation>
    <scope>NUCLEOTIDE SEQUENCE</scope>
    <source>
        <tissue evidence="2">Leaf</tissue>
    </source>
</reference>
<sequence length="61" mass="6836">MSESKPPIESSLCAPHLKQLERLAKLCAPQFPTAQYQSPGRTSDPENPKDDSPRPPKHLRQ</sequence>
<protein>
    <submittedName>
        <fullName evidence="2">Uncharacterized protein</fullName>
    </submittedName>
</protein>
<organism evidence="2">
    <name type="scientific">Rhizophora mucronata</name>
    <name type="common">Asiatic mangrove</name>
    <dbReference type="NCBI Taxonomy" id="61149"/>
    <lineage>
        <taxon>Eukaryota</taxon>
        <taxon>Viridiplantae</taxon>
        <taxon>Streptophyta</taxon>
        <taxon>Embryophyta</taxon>
        <taxon>Tracheophyta</taxon>
        <taxon>Spermatophyta</taxon>
        <taxon>Magnoliopsida</taxon>
        <taxon>eudicotyledons</taxon>
        <taxon>Gunneridae</taxon>
        <taxon>Pentapetalae</taxon>
        <taxon>rosids</taxon>
        <taxon>fabids</taxon>
        <taxon>Malpighiales</taxon>
        <taxon>Rhizophoraceae</taxon>
        <taxon>Rhizophora</taxon>
    </lineage>
</organism>
<feature type="compositionally biased region" description="Polar residues" evidence="1">
    <location>
        <begin position="32"/>
        <end position="41"/>
    </location>
</feature>
<evidence type="ECO:0000313" key="2">
    <source>
        <dbReference type="EMBL" id="MBX43192.1"/>
    </source>
</evidence>
<feature type="region of interest" description="Disordered" evidence="1">
    <location>
        <begin position="30"/>
        <end position="61"/>
    </location>
</feature>
<name>A0A2P2NL25_RHIMU</name>
<accession>A0A2P2NL25</accession>
<dbReference type="AlphaFoldDB" id="A0A2P2NL25"/>
<feature type="compositionally biased region" description="Basic and acidic residues" evidence="1">
    <location>
        <begin position="43"/>
        <end position="54"/>
    </location>
</feature>
<dbReference type="EMBL" id="GGEC01062708">
    <property type="protein sequence ID" value="MBX43192.1"/>
    <property type="molecule type" value="Transcribed_RNA"/>
</dbReference>
<evidence type="ECO:0000256" key="1">
    <source>
        <dbReference type="SAM" id="MobiDB-lite"/>
    </source>
</evidence>
<proteinExistence type="predicted"/>